<evidence type="ECO:0000256" key="1">
    <source>
        <dbReference type="SAM" id="MobiDB-lite"/>
    </source>
</evidence>
<dbReference type="AlphaFoldDB" id="A0A918YGF1"/>
<name>A0A918YGF1_9ACTN</name>
<reference evidence="2" key="1">
    <citation type="journal article" date="2014" name="Int. J. Syst. Evol. Microbiol.">
        <title>Complete genome sequence of Corynebacterium casei LMG S-19264T (=DSM 44701T), isolated from a smear-ripened cheese.</title>
        <authorList>
            <consortium name="US DOE Joint Genome Institute (JGI-PGF)"/>
            <person name="Walter F."/>
            <person name="Albersmeier A."/>
            <person name="Kalinowski J."/>
            <person name="Ruckert C."/>
        </authorList>
    </citation>
    <scope>NUCLEOTIDE SEQUENCE</scope>
    <source>
        <strain evidence="2">JCM 4714</strain>
    </source>
</reference>
<protein>
    <recommendedName>
        <fullName evidence="4">Thiaminase-2/PQQC domain-containing protein</fullName>
    </recommendedName>
</protein>
<dbReference type="SUPFAM" id="SSF48613">
    <property type="entry name" value="Heme oxygenase-like"/>
    <property type="match status" value="1"/>
</dbReference>
<organism evidence="2 3">
    <name type="scientific">Streptomyces alanosinicus</name>
    <dbReference type="NCBI Taxonomy" id="68171"/>
    <lineage>
        <taxon>Bacteria</taxon>
        <taxon>Bacillati</taxon>
        <taxon>Actinomycetota</taxon>
        <taxon>Actinomycetes</taxon>
        <taxon>Kitasatosporales</taxon>
        <taxon>Streptomycetaceae</taxon>
        <taxon>Streptomyces</taxon>
    </lineage>
</organism>
<sequence length="168" mass="17932">MGDPGRPPRLRAPGATRRPRLRGLLHHPRDRRGTGGGASGGLRTGLWRDAGPVPRLRPPGRLPGLPRHVSWLALNASPADVVLALTANFSAWGGYCARIATGLRTHYGFGDEACAFFDFFAEPAPDLDAQAASAVQAGLDSGTLDPDSAHTYGTLLQKYESMFWSTLS</sequence>
<feature type="region of interest" description="Disordered" evidence="1">
    <location>
        <begin position="1"/>
        <end position="61"/>
    </location>
</feature>
<reference evidence="2" key="2">
    <citation type="submission" date="2020-09" db="EMBL/GenBank/DDBJ databases">
        <authorList>
            <person name="Sun Q."/>
            <person name="Ohkuma M."/>
        </authorList>
    </citation>
    <scope>NUCLEOTIDE SEQUENCE</scope>
    <source>
        <strain evidence="2">JCM 4714</strain>
    </source>
</reference>
<proteinExistence type="predicted"/>
<dbReference type="InterPro" id="IPR016084">
    <property type="entry name" value="Haem_Oase-like_multi-hlx"/>
</dbReference>
<evidence type="ECO:0000313" key="3">
    <source>
        <dbReference type="Proteomes" id="UP000655443"/>
    </source>
</evidence>
<keyword evidence="3" id="KW-1185">Reference proteome</keyword>
<feature type="compositionally biased region" description="Basic residues" evidence="1">
    <location>
        <begin position="17"/>
        <end position="30"/>
    </location>
</feature>
<evidence type="ECO:0000313" key="2">
    <source>
        <dbReference type="EMBL" id="GHE02763.1"/>
    </source>
</evidence>
<comment type="caution">
    <text evidence="2">The sequence shown here is derived from an EMBL/GenBank/DDBJ whole genome shotgun (WGS) entry which is preliminary data.</text>
</comment>
<dbReference type="RefSeq" id="WP_308433375.1">
    <property type="nucleotide sequence ID" value="NZ_BMVG01000005.1"/>
</dbReference>
<dbReference type="Proteomes" id="UP000655443">
    <property type="component" value="Unassembled WGS sequence"/>
</dbReference>
<dbReference type="EMBL" id="BMVG01000005">
    <property type="protein sequence ID" value="GHE02763.1"/>
    <property type="molecule type" value="Genomic_DNA"/>
</dbReference>
<gene>
    <name evidence="2" type="ORF">GCM10010339_27220</name>
</gene>
<evidence type="ECO:0008006" key="4">
    <source>
        <dbReference type="Google" id="ProtNLM"/>
    </source>
</evidence>
<accession>A0A918YGF1</accession>
<feature type="compositionally biased region" description="Gly residues" evidence="1">
    <location>
        <begin position="34"/>
        <end position="43"/>
    </location>
</feature>